<evidence type="ECO:0000256" key="12">
    <source>
        <dbReference type="ARBA" id="ARBA00023212"/>
    </source>
</evidence>
<dbReference type="SUPFAM" id="SSF52490">
    <property type="entry name" value="Tubulin nucleotide-binding domain-like"/>
    <property type="match status" value="1"/>
</dbReference>
<dbReference type="FunFam" id="1.10.287.600:FF:000013">
    <property type="entry name" value="Tubulin beta chain"/>
    <property type="match status" value="1"/>
</dbReference>
<dbReference type="GO" id="GO:0005874">
    <property type="term" value="C:microtubule"/>
    <property type="evidence" value="ECO:0007669"/>
    <property type="project" value="UniProtKB-KW"/>
</dbReference>
<dbReference type="InterPro" id="IPR036525">
    <property type="entry name" value="Tubulin/FtsZ_GTPase_sf"/>
</dbReference>
<evidence type="ECO:0000259" key="16">
    <source>
        <dbReference type="SMART" id="SM00864"/>
    </source>
</evidence>
<accession>Q24D63</accession>
<dbReference type="SMART" id="SM00864">
    <property type="entry name" value="Tubulin"/>
    <property type="match status" value="1"/>
</dbReference>
<dbReference type="InterPro" id="IPR018316">
    <property type="entry name" value="Tubulin/FtsZ_2-layer-sand-dom"/>
</dbReference>
<keyword evidence="7 14" id="KW-0493">Microtubule</keyword>
<dbReference type="InterPro" id="IPR000217">
    <property type="entry name" value="Tubulin"/>
</dbReference>
<evidence type="ECO:0000256" key="3">
    <source>
        <dbReference type="ARBA" id="ARBA00009636"/>
    </source>
</evidence>
<organism evidence="18 19">
    <name type="scientific">Tetrahymena thermophila (strain SB210)</name>
    <dbReference type="NCBI Taxonomy" id="312017"/>
    <lineage>
        <taxon>Eukaryota</taxon>
        <taxon>Sar</taxon>
        <taxon>Alveolata</taxon>
        <taxon>Ciliophora</taxon>
        <taxon>Intramacronucleata</taxon>
        <taxon>Oligohymenophorea</taxon>
        <taxon>Hymenostomatida</taxon>
        <taxon>Tetrahymenina</taxon>
        <taxon>Tetrahymenidae</taxon>
        <taxon>Tetrahymena</taxon>
    </lineage>
</organism>
<keyword evidence="10" id="KW-0460">Magnesium</keyword>
<dbReference type="Gene3D" id="1.10.287.600">
    <property type="entry name" value="Helix hairpin bin"/>
    <property type="match status" value="1"/>
</dbReference>
<evidence type="ECO:0000256" key="2">
    <source>
        <dbReference type="ARBA" id="ARBA00004245"/>
    </source>
</evidence>
<evidence type="ECO:0000256" key="10">
    <source>
        <dbReference type="ARBA" id="ARBA00022842"/>
    </source>
</evidence>
<evidence type="ECO:0000256" key="15">
    <source>
        <dbReference type="SAM" id="MobiDB-lite"/>
    </source>
</evidence>
<evidence type="ECO:0000256" key="14">
    <source>
        <dbReference type="RuleBase" id="RU000352"/>
    </source>
</evidence>
<keyword evidence="12" id="KW-0206">Cytoskeleton</keyword>
<dbReference type="OrthoDB" id="1662883at2759"/>
<dbReference type="GO" id="GO:0005525">
    <property type="term" value="F:GTP binding"/>
    <property type="evidence" value="ECO:0007669"/>
    <property type="project" value="UniProtKB-UniRule"/>
</dbReference>
<evidence type="ECO:0000256" key="7">
    <source>
        <dbReference type="ARBA" id="ARBA00022701"/>
    </source>
</evidence>
<dbReference type="AlphaFoldDB" id="Q24D63"/>
<dbReference type="InterPro" id="IPR013838">
    <property type="entry name" value="Beta-tubulin_BS"/>
</dbReference>
<dbReference type="FunFam" id="3.30.1330.20:FF:000009">
    <property type="entry name" value="Tubulin beta chain"/>
    <property type="match status" value="1"/>
</dbReference>
<dbReference type="EMBL" id="GG662332">
    <property type="protein sequence ID" value="EAS05726.1"/>
    <property type="molecule type" value="Genomic_DNA"/>
</dbReference>
<feature type="domain" description="Tubulin/FtsZ GTPase" evidence="16">
    <location>
        <begin position="47"/>
        <end position="244"/>
    </location>
</feature>
<dbReference type="GO" id="GO:0007017">
    <property type="term" value="P:microtubule-based process"/>
    <property type="evidence" value="ECO:0007669"/>
    <property type="project" value="InterPro"/>
</dbReference>
<feature type="domain" description="Tubulin/FtsZ 2-layer sandwich" evidence="17">
    <location>
        <begin position="246"/>
        <end position="384"/>
    </location>
</feature>
<keyword evidence="9 14" id="KW-0547">Nucleotide-binding</keyword>
<evidence type="ECO:0000256" key="8">
    <source>
        <dbReference type="ARBA" id="ARBA00022723"/>
    </source>
</evidence>
<evidence type="ECO:0000256" key="9">
    <source>
        <dbReference type="ARBA" id="ARBA00022741"/>
    </source>
</evidence>
<dbReference type="RefSeq" id="XP_001025971.1">
    <property type="nucleotide sequence ID" value="XM_001025971.3"/>
</dbReference>
<evidence type="ECO:0000313" key="19">
    <source>
        <dbReference type="Proteomes" id="UP000009168"/>
    </source>
</evidence>
<dbReference type="Gene3D" id="3.30.1330.20">
    <property type="entry name" value="Tubulin/FtsZ, C-terminal domain"/>
    <property type="match status" value="1"/>
</dbReference>
<evidence type="ECO:0000256" key="4">
    <source>
        <dbReference type="ARBA" id="ARBA00011747"/>
    </source>
</evidence>
<dbReference type="GeneID" id="7846981"/>
<keyword evidence="19" id="KW-1185">Reference proteome</keyword>
<evidence type="ECO:0000313" key="18">
    <source>
        <dbReference type="EMBL" id="EAS05726.1"/>
    </source>
</evidence>
<reference evidence="19" key="1">
    <citation type="journal article" date="2006" name="PLoS Biol.">
        <title>Macronuclear genome sequence of the ciliate Tetrahymena thermophila, a model eukaryote.</title>
        <authorList>
            <person name="Eisen J.A."/>
            <person name="Coyne R.S."/>
            <person name="Wu M."/>
            <person name="Wu D."/>
            <person name="Thiagarajan M."/>
            <person name="Wortman J.R."/>
            <person name="Badger J.H."/>
            <person name="Ren Q."/>
            <person name="Amedeo P."/>
            <person name="Jones K.M."/>
            <person name="Tallon L.J."/>
            <person name="Delcher A.L."/>
            <person name="Salzberg S.L."/>
            <person name="Silva J.C."/>
            <person name="Haas B.J."/>
            <person name="Majoros W.H."/>
            <person name="Farzad M."/>
            <person name="Carlton J.M."/>
            <person name="Smith R.K. Jr."/>
            <person name="Garg J."/>
            <person name="Pearlman R.E."/>
            <person name="Karrer K.M."/>
            <person name="Sun L."/>
            <person name="Manning G."/>
            <person name="Elde N.C."/>
            <person name="Turkewitz A.P."/>
            <person name="Asai D.J."/>
            <person name="Wilkes D.E."/>
            <person name="Wang Y."/>
            <person name="Cai H."/>
            <person name="Collins K."/>
            <person name="Stewart B.A."/>
            <person name="Lee S.R."/>
            <person name="Wilamowska K."/>
            <person name="Weinberg Z."/>
            <person name="Ruzzo W.L."/>
            <person name="Wloga D."/>
            <person name="Gaertig J."/>
            <person name="Frankel J."/>
            <person name="Tsao C.-C."/>
            <person name="Gorovsky M.A."/>
            <person name="Keeling P.J."/>
            <person name="Waller R.F."/>
            <person name="Patron N.J."/>
            <person name="Cherry J.M."/>
            <person name="Stover N.A."/>
            <person name="Krieger C.J."/>
            <person name="del Toro C."/>
            <person name="Ryder H.F."/>
            <person name="Williamson S.C."/>
            <person name="Barbeau R.A."/>
            <person name="Hamilton E.P."/>
            <person name="Orias E."/>
        </authorList>
    </citation>
    <scope>NUCLEOTIDE SEQUENCE [LARGE SCALE GENOMIC DNA]</scope>
    <source>
        <strain evidence="19">SB210</strain>
    </source>
</reference>
<comment type="subunit">
    <text evidence="4 14">Dimer of alpha and beta chains. A typical microtubule is a hollow water-filled tube with an outer diameter of 25 nm and an inner diameter of 15 nM. Alpha-beta heterodimers associate head-to-tail to form protofilaments running lengthwise along the microtubule wall with the beta-tubulin subunit facing the microtubule plus end conferring a structural polarity. Microtubules usually have 13 protofilaments but different protofilament numbers can be found in some organisms and specialized cells.</text>
</comment>
<dbReference type="HOGENOM" id="CLU_015718_1_0_1"/>
<evidence type="ECO:0000256" key="11">
    <source>
        <dbReference type="ARBA" id="ARBA00023134"/>
    </source>
</evidence>
<keyword evidence="8" id="KW-0479">Metal-binding</keyword>
<dbReference type="PRINTS" id="PR01161">
    <property type="entry name" value="TUBULIN"/>
</dbReference>
<dbReference type="PANTHER" id="PTHR11588">
    <property type="entry name" value="TUBULIN"/>
    <property type="match status" value="1"/>
</dbReference>
<dbReference type="KEGG" id="tet:TTHERM_01104960"/>
<dbReference type="InterPro" id="IPR023123">
    <property type="entry name" value="Tubulin_C"/>
</dbReference>
<dbReference type="eggNOG" id="KOG1375">
    <property type="taxonomic scope" value="Eukaryota"/>
</dbReference>
<comment type="cofactor">
    <cofactor evidence="1">
        <name>Mg(2+)</name>
        <dbReference type="ChEBI" id="CHEBI:18420"/>
    </cofactor>
</comment>
<protein>
    <recommendedName>
        <fullName evidence="5 14">Tubulin beta chain</fullName>
    </recommendedName>
</protein>
<dbReference type="SUPFAM" id="SSF55307">
    <property type="entry name" value="Tubulin C-terminal domain-like"/>
    <property type="match status" value="1"/>
</dbReference>
<dbReference type="InParanoid" id="Q24D63"/>
<dbReference type="InterPro" id="IPR008280">
    <property type="entry name" value="Tub_FtsZ_C"/>
</dbReference>
<keyword evidence="11 14" id="KW-0342">GTP-binding</keyword>
<dbReference type="FunFam" id="3.40.50.1440:FF:000006">
    <property type="entry name" value="Tubulin beta chain"/>
    <property type="match status" value="1"/>
</dbReference>
<feature type="region of interest" description="Disordered" evidence="15">
    <location>
        <begin position="446"/>
        <end position="471"/>
    </location>
</feature>
<comment type="similarity">
    <text evidence="3 14">Belongs to the tubulin family.</text>
</comment>
<evidence type="ECO:0000256" key="6">
    <source>
        <dbReference type="ARBA" id="ARBA00022490"/>
    </source>
</evidence>
<evidence type="ECO:0000256" key="5">
    <source>
        <dbReference type="ARBA" id="ARBA00013288"/>
    </source>
</evidence>
<dbReference type="InterPro" id="IPR017975">
    <property type="entry name" value="Tubulin_CS"/>
</dbReference>
<evidence type="ECO:0000259" key="17">
    <source>
        <dbReference type="SMART" id="SM00865"/>
    </source>
</evidence>
<comment type="function">
    <text evidence="13 14">Tubulin is the major constituent of microtubules, a cylinder consisting of laterally associated linear protofilaments composed of alpha- and beta-tubulin heterodimers. Microtubules grow by the addition of GTP-tubulin dimers to the microtubule end, where a stabilizing cap forms. Below the cap, tubulin dimers are in GDP-bound state, owing to GTPase activity of alpha-tubulin.</text>
</comment>
<dbReference type="Proteomes" id="UP000009168">
    <property type="component" value="Unassembled WGS sequence"/>
</dbReference>
<dbReference type="PROSITE" id="PS00228">
    <property type="entry name" value="TUBULIN_B_AUTOREG"/>
    <property type="match status" value="1"/>
</dbReference>
<gene>
    <name evidence="18" type="ORF">TTHERM_01104960</name>
</gene>
<keyword evidence="6" id="KW-0963">Cytoplasm</keyword>
<comment type="subcellular location">
    <subcellularLocation>
        <location evidence="2">Cytoplasm</location>
        <location evidence="2">Cytoskeleton</location>
    </subcellularLocation>
</comment>
<evidence type="ECO:0000256" key="13">
    <source>
        <dbReference type="ARBA" id="ARBA00034296"/>
    </source>
</evidence>
<dbReference type="CDD" id="cd02187">
    <property type="entry name" value="beta_tubulin"/>
    <property type="match status" value="1"/>
</dbReference>
<dbReference type="SMART" id="SM00865">
    <property type="entry name" value="Tubulin_C"/>
    <property type="match status" value="1"/>
</dbReference>
<dbReference type="GO" id="GO:0046872">
    <property type="term" value="F:metal ion binding"/>
    <property type="evidence" value="ECO:0007669"/>
    <property type="project" value="UniProtKB-KW"/>
</dbReference>
<dbReference type="STRING" id="312017.Q24D63"/>
<dbReference type="GO" id="GO:0005200">
    <property type="term" value="F:structural constituent of cytoskeleton"/>
    <property type="evidence" value="ECO:0007669"/>
    <property type="project" value="InterPro"/>
</dbReference>
<dbReference type="InterPro" id="IPR003008">
    <property type="entry name" value="Tubulin_FtsZ_GTPase"/>
</dbReference>
<dbReference type="Pfam" id="PF03953">
    <property type="entry name" value="Tubulin_C"/>
    <property type="match status" value="1"/>
</dbReference>
<proteinExistence type="inferred from homology"/>
<dbReference type="InterPro" id="IPR002453">
    <property type="entry name" value="Beta_tubulin"/>
</dbReference>
<name>Q24D63_TETTS</name>
<dbReference type="InterPro" id="IPR037103">
    <property type="entry name" value="Tubulin/FtsZ-like_C"/>
</dbReference>
<dbReference type="PRINTS" id="PR01163">
    <property type="entry name" value="BETATUBULIN"/>
</dbReference>
<dbReference type="GO" id="GO:0003924">
    <property type="term" value="F:GTPase activity"/>
    <property type="evidence" value="ECO:0007669"/>
    <property type="project" value="InterPro"/>
</dbReference>
<dbReference type="Pfam" id="PF00091">
    <property type="entry name" value="Tubulin"/>
    <property type="match status" value="1"/>
</dbReference>
<dbReference type="Gene3D" id="3.40.50.1440">
    <property type="entry name" value="Tubulin/FtsZ, GTPase domain"/>
    <property type="match status" value="1"/>
</dbReference>
<dbReference type="PROSITE" id="PS00227">
    <property type="entry name" value="TUBULIN"/>
    <property type="match status" value="1"/>
</dbReference>
<sequence length="471" mass="53456">MREIVCISAGQCGNQIGYKFWERVSQEHGVEETGLYNGNNDLQLERIDVYYNEGSSGRYVPRSVMVDLEPGVLDSIRASKYRQLFHPDNFIHAQSSASNNWAKGHYSEGAELQQEVLDIVRREVEGCDSLQGFQFTHSIGGGTGSGMGTLLIQKLREEYPDRIFSSFSVFPSVKVSDVVIEPYNATLSIHQLIENVDQCMVIDNEALYNICMKNLKIEHPTYGDLNHIVSVAMSGVTCSMRFPGQLNADLRKLSVNLTPFPRLHFFTVGIAPLYGRGQAQFASKYDVPEILQQAFNPHNMMCAADVSHGKYLTAALAFRGKVSSYEIEKQLLNFQQKNSNRFTEWIPNSMKLSMCDISLEQVPRSAVLISNNTSIQEVFKRINAQYTSMFRRKAFVHWYLDEGMDEMEFNEAEANMNDLVSEYQQYQDSTVDSEEEIDLDQTQATFGERQEKQNKKCNSKQQSNIASSNEI</sequence>
<evidence type="ECO:0000256" key="1">
    <source>
        <dbReference type="ARBA" id="ARBA00001946"/>
    </source>
</evidence>